<dbReference type="Pfam" id="PF25198">
    <property type="entry name" value="Spore_GerAC_N"/>
    <property type="match status" value="1"/>
</dbReference>
<feature type="domain" description="Spore germination GerAC-like C-terminal" evidence="8">
    <location>
        <begin position="222"/>
        <end position="384"/>
    </location>
</feature>
<evidence type="ECO:0000256" key="2">
    <source>
        <dbReference type="ARBA" id="ARBA00007886"/>
    </source>
</evidence>
<dbReference type="Gene3D" id="3.30.300.210">
    <property type="entry name" value="Nutrient germinant receptor protein C, domain 3"/>
    <property type="match status" value="1"/>
</dbReference>
<evidence type="ECO:0000256" key="3">
    <source>
        <dbReference type="ARBA" id="ARBA00022544"/>
    </source>
</evidence>
<reference evidence="10 11" key="1">
    <citation type="submission" date="2018-12" db="EMBL/GenBank/DDBJ databases">
        <authorList>
            <person name="Sun L."/>
            <person name="Chen Z."/>
        </authorList>
    </citation>
    <scope>NUCLEOTIDE SEQUENCE [LARGE SCALE GENOMIC DNA]</scope>
    <source>
        <strain evidence="10 11">LMG 29736</strain>
    </source>
</reference>
<comment type="similarity">
    <text evidence="2">Belongs to the GerABKC lipoprotein family.</text>
</comment>
<dbReference type="GO" id="GO:0009847">
    <property type="term" value="P:spore germination"/>
    <property type="evidence" value="ECO:0007669"/>
    <property type="project" value="InterPro"/>
</dbReference>
<dbReference type="InterPro" id="IPR038501">
    <property type="entry name" value="Spore_GerAC_C_sf"/>
</dbReference>
<protein>
    <submittedName>
        <fullName evidence="10">Ger(X)C family spore germination protein</fullName>
    </submittedName>
</protein>
<evidence type="ECO:0000256" key="5">
    <source>
        <dbReference type="ARBA" id="ARBA00023136"/>
    </source>
</evidence>
<keyword evidence="7" id="KW-0449">Lipoprotein</keyword>
<dbReference type="EMBL" id="QYTW02000006">
    <property type="protein sequence ID" value="RST60022.1"/>
    <property type="molecule type" value="Genomic_DNA"/>
</dbReference>
<evidence type="ECO:0000259" key="8">
    <source>
        <dbReference type="Pfam" id="PF05504"/>
    </source>
</evidence>
<dbReference type="Pfam" id="PF05504">
    <property type="entry name" value="Spore_GerAC"/>
    <property type="match status" value="1"/>
</dbReference>
<dbReference type="OrthoDB" id="9816067at2"/>
<proteinExistence type="inferred from homology"/>
<dbReference type="PANTHER" id="PTHR35789:SF1">
    <property type="entry name" value="SPORE GERMINATION PROTEIN B3"/>
    <property type="match status" value="1"/>
</dbReference>
<organism evidence="10 11">
    <name type="scientific">Siminovitchia terrae</name>
    <name type="common">Bacillus terrae</name>
    <dbReference type="NCBI Taxonomy" id="1914933"/>
    <lineage>
        <taxon>Bacteria</taxon>
        <taxon>Bacillati</taxon>
        <taxon>Bacillota</taxon>
        <taxon>Bacilli</taxon>
        <taxon>Bacillales</taxon>
        <taxon>Bacillaceae</taxon>
        <taxon>Siminovitchia</taxon>
    </lineage>
</organism>
<evidence type="ECO:0000256" key="1">
    <source>
        <dbReference type="ARBA" id="ARBA00004635"/>
    </source>
</evidence>
<gene>
    <name evidence="10" type="ORF">D5F11_008100</name>
</gene>
<dbReference type="PROSITE" id="PS51257">
    <property type="entry name" value="PROKAR_LIPOPROTEIN"/>
    <property type="match status" value="1"/>
</dbReference>
<dbReference type="InterPro" id="IPR008844">
    <property type="entry name" value="Spore_GerAC-like"/>
</dbReference>
<dbReference type="InterPro" id="IPR057336">
    <property type="entry name" value="GerAC_N"/>
</dbReference>
<sequence length="399" mass="44986">MRSKKIVQLVMIASLFMLTGCWGSRELDELAFTYGFGIDKIDGEYSVTAQVINPEQVASKKTAGTGSPVVIYEGRDKSVLNAIRKISIVSPRRLYGGHLYTLIVSEEVAKEGLTDILDFFNRDPELRSDFYVVIAKDHTAKEILSMITPFLVAPTLEIFEQLELSSKIWDPSKATTLRELISKIPLKGIHPVVPSILPGKPSGGQSETNMKTPQPPLPSGKLAVFYHDQLKDWLEDEEARTFNTITNNVKNSVTTFPCSNGGHGVMESRNVKAKLAPDFSKNKPTMNVEVAFKGEISELDCGQDITTSDDFLKMERQIEKYLQRFFTTYTKSIQQNVGIDILGFGQEFYRKKPNAWKKIEEDWDEIFRELPVNIRVTVDLEHAGTIKNPLKEKIRGMDE</sequence>
<evidence type="ECO:0000256" key="4">
    <source>
        <dbReference type="ARBA" id="ARBA00022729"/>
    </source>
</evidence>
<evidence type="ECO:0000256" key="7">
    <source>
        <dbReference type="ARBA" id="ARBA00023288"/>
    </source>
</evidence>
<evidence type="ECO:0000259" key="9">
    <source>
        <dbReference type="Pfam" id="PF25198"/>
    </source>
</evidence>
<keyword evidence="3" id="KW-0309">Germination</keyword>
<evidence type="ECO:0000313" key="10">
    <source>
        <dbReference type="EMBL" id="RST60022.1"/>
    </source>
</evidence>
<dbReference type="NCBIfam" id="TIGR02887">
    <property type="entry name" value="spore_ger_x_C"/>
    <property type="match status" value="1"/>
</dbReference>
<dbReference type="Proteomes" id="UP000287296">
    <property type="component" value="Unassembled WGS sequence"/>
</dbReference>
<dbReference type="AlphaFoldDB" id="A0A429X9I1"/>
<evidence type="ECO:0000256" key="6">
    <source>
        <dbReference type="ARBA" id="ARBA00023139"/>
    </source>
</evidence>
<keyword evidence="4" id="KW-0732">Signal</keyword>
<name>A0A429X9I1_SIMTE</name>
<keyword evidence="6" id="KW-0564">Palmitate</keyword>
<dbReference type="PANTHER" id="PTHR35789">
    <property type="entry name" value="SPORE GERMINATION PROTEIN B3"/>
    <property type="match status" value="1"/>
</dbReference>
<keyword evidence="5" id="KW-0472">Membrane</keyword>
<accession>A0A429X9I1</accession>
<comment type="caution">
    <text evidence="10">The sequence shown here is derived from an EMBL/GenBank/DDBJ whole genome shotgun (WGS) entry which is preliminary data.</text>
</comment>
<dbReference type="InterPro" id="IPR046953">
    <property type="entry name" value="Spore_GerAC-like_C"/>
</dbReference>
<dbReference type="RefSeq" id="WP_120118912.1">
    <property type="nucleotide sequence ID" value="NZ_BORI01000014.1"/>
</dbReference>
<evidence type="ECO:0000313" key="11">
    <source>
        <dbReference type="Proteomes" id="UP000287296"/>
    </source>
</evidence>
<feature type="domain" description="Spore germination protein N-terminal" evidence="9">
    <location>
        <begin position="24"/>
        <end position="196"/>
    </location>
</feature>
<dbReference type="GO" id="GO:0016020">
    <property type="term" value="C:membrane"/>
    <property type="evidence" value="ECO:0007669"/>
    <property type="project" value="UniProtKB-SubCell"/>
</dbReference>
<comment type="subcellular location">
    <subcellularLocation>
        <location evidence="1">Membrane</location>
        <topology evidence="1">Lipid-anchor</topology>
    </subcellularLocation>
</comment>